<keyword evidence="2" id="KW-1185">Reference proteome</keyword>
<gene>
    <name evidence="1" type="ORF">ILEXP_LOCUS8541</name>
</gene>
<dbReference type="EMBL" id="CAUOFW020001091">
    <property type="protein sequence ID" value="CAK9141023.1"/>
    <property type="molecule type" value="Genomic_DNA"/>
</dbReference>
<sequence>MSIGKIFFESPIFTFLKLQNDQGHSLRKSILGKEKTLLANSLCEGKTALDMAGRSLPIEYSVSQPEVISKCVNASFKNVLAILTPNLKNSYIMEHTKGETD</sequence>
<proteinExistence type="predicted"/>
<comment type="caution">
    <text evidence="1">The sequence shown here is derived from an EMBL/GenBank/DDBJ whole genome shotgun (WGS) entry which is preliminary data.</text>
</comment>
<dbReference type="AlphaFoldDB" id="A0ABC8R8C1"/>
<organism evidence="1 2">
    <name type="scientific">Ilex paraguariensis</name>
    <name type="common">yerba mate</name>
    <dbReference type="NCBI Taxonomy" id="185542"/>
    <lineage>
        <taxon>Eukaryota</taxon>
        <taxon>Viridiplantae</taxon>
        <taxon>Streptophyta</taxon>
        <taxon>Embryophyta</taxon>
        <taxon>Tracheophyta</taxon>
        <taxon>Spermatophyta</taxon>
        <taxon>Magnoliopsida</taxon>
        <taxon>eudicotyledons</taxon>
        <taxon>Gunneridae</taxon>
        <taxon>Pentapetalae</taxon>
        <taxon>asterids</taxon>
        <taxon>campanulids</taxon>
        <taxon>Aquifoliales</taxon>
        <taxon>Aquifoliaceae</taxon>
        <taxon>Ilex</taxon>
    </lineage>
</organism>
<name>A0ABC8R8C1_9AQUA</name>
<accession>A0ABC8R8C1</accession>
<evidence type="ECO:0000313" key="1">
    <source>
        <dbReference type="EMBL" id="CAK9141023.1"/>
    </source>
</evidence>
<protein>
    <submittedName>
        <fullName evidence="1">Uncharacterized protein</fullName>
    </submittedName>
</protein>
<dbReference type="Proteomes" id="UP001642360">
    <property type="component" value="Unassembled WGS sequence"/>
</dbReference>
<evidence type="ECO:0000313" key="2">
    <source>
        <dbReference type="Proteomes" id="UP001642360"/>
    </source>
</evidence>
<reference evidence="1 2" key="1">
    <citation type="submission" date="2024-02" db="EMBL/GenBank/DDBJ databases">
        <authorList>
            <person name="Vignale AGUSTIN F."/>
            <person name="Sosa J E."/>
            <person name="Modenutti C."/>
        </authorList>
    </citation>
    <scope>NUCLEOTIDE SEQUENCE [LARGE SCALE GENOMIC DNA]</scope>
</reference>